<dbReference type="AlphaFoldDB" id="A0A9K3H0I7"/>
<comment type="caution">
    <text evidence="1">The sequence shown here is derived from an EMBL/GenBank/DDBJ whole genome shotgun (WGS) entry which is preliminary data.</text>
</comment>
<name>A0A9K3H0I7_HELAN</name>
<reference evidence="1" key="1">
    <citation type="journal article" date="2017" name="Nature">
        <title>The sunflower genome provides insights into oil metabolism, flowering and Asterid evolution.</title>
        <authorList>
            <person name="Badouin H."/>
            <person name="Gouzy J."/>
            <person name="Grassa C.J."/>
            <person name="Murat F."/>
            <person name="Staton S.E."/>
            <person name="Cottret L."/>
            <person name="Lelandais-Briere C."/>
            <person name="Owens G.L."/>
            <person name="Carrere S."/>
            <person name="Mayjonade B."/>
            <person name="Legrand L."/>
            <person name="Gill N."/>
            <person name="Kane N.C."/>
            <person name="Bowers J.E."/>
            <person name="Hubner S."/>
            <person name="Bellec A."/>
            <person name="Berard A."/>
            <person name="Berges H."/>
            <person name="Blanchet N."/>
            <person name="Boniface M.C."/>
            <person name="Brunel D."/>
            <person name="Catrice O."/>
            <person name="Chaidir N."/>
            <person name="Claudel C."/>
            <person name="Donnadieu C."/>
            <person name="Faraut T."/>
            <person name="Fievet G."/>
            <person name="Helmstetter N."/>
            <person name="King M."/>
            <person name="Knapp S.J."/>
            <person name="Lai Z."/>
            <person name="Le Paslier M.C."/>
            <person name="Lippi Y."/>
            <person name="Lorenzon L."/>
            <person name="Mandel J.R."/>
            <person name="Marage G."/>
            <person name="Marchand G."/>
            <person name="Marquand E."/>
            <person name="Bret-Mestries E."/>
            <person name="Morien E."/>
            <person name="Nambeesan S."/>
            <person name="Nguyen T."/>
            <person name="Pegot-Espagnet P."/>
            <person name="Pouilly N."/>
            <person name="Raftis F."/>
            <person name="Sallet E."/>
            <person name="Schiex T."/>
            <person name="Thomas J."/>
            <person name="Vandecasteele C."/>
            <person name="Vares D."/>
            <person name="Vear F."/>
            <person name="Vautrin S."/>
            <person name="Crespi M."/>
            <person name="Mangin B."/>
            <person name="Burke J.M."/>
            <person name="Salse J."/>
            <person name="Munos S."/>
            <person name="Vincourt P."/>
            <person name="Rieseberg L.H."/>
            <person name="Langlade N.B."/>
        </authorList>
    </citation>
    <scope>NUCLEOTIDE SEQUENCE</scope>
    <source>
        <tissue evidence="1">Leaves</tissue>
    </source>
</reference>
<dbReference type="Proteomes" id="UP000215914">
    <property type="component" value="Unassembled WGS sequence"/>
</dbReference>
<evidence type="ECO:0000313" key="1">
    <source>
        <dbReference type="EMBL" id="KAF5761936.1"/>
    </source>
</evidence>
<dbReference type="EMBL" id="MNCJ02000331">
    <property type="protein sequence ID" value="KAF5761936.1"/>
    <property type="molecule type" value="Genomic_DNA"/>
</dbReference>
<accession>A0A9K3H0I7</accession>
<evidence type="ECO:0000313" key="2">
    <source>
        <dbReference type="Proteomes" id="UP000215914"/>
    </source>
</evidence>
<proteinExistence type="predicted"/>
<reference evidence="1" key="2">
    <citation type="submission" date="2020-06" db="EMBL/GenBank/DDBJ databases">
        <title>Helianthus annuus Genome sequencing and assembly Release 2.</title>
        <authorList>
            <person name="Gouzy J."/>
            <person name="Langlade N."/>
            <person name="Munos S."/>
        </authorList>
    </citation>
    <scope>NUCLEOTIDE SEQUENCE</scope>
    <source>
        <tissue evidence="1">Leaves</tissue>
    </source>
</reference>
<keyword evidence="2" id="KW-1185">Reference proteome</keyword>
<organism evidence="1 2">
    <name type="scientific">Helianthus annuus</name>
    <name type="common">Common sunflower</name>
    <dbReference type="NCBI Taxonomy" id="4232"/>
    <lineage>
        <taxon>Eukaryota</taxon>
        <taxon>Viridiplantae</taxon>
        <taxon>Streptophyta</taxon>
        <taxon>Embryophyta</taxon>
        <taxon>Tracheophyta</taxon>
        <taxon>Spermatophyta</taxon>
        <taxon>Magnoliopsida</taxon>
        <taxon>eudicotyledons</taxon>
        <taxon>Gunneridae</taxon>
        <taxon>Pentapetalae</taxon>
        <taxon>asterids</taxon>
        <taxon>campanulids</taxon>
        <taxon>Asterales</taxon>
        <taxon>Asteraceae</taxon>
        <taxon>Asteroideae</taxon>
        <taxon>Heliantheae alliance</taxon>
        <taxon>Heliantheae</taxon>
        <taxon>Helianthus</taxon>
    </lineage>
</organism>
<gene>
    <name evidence="1" type="ORF">HanXRQr2_Chr16g0770831</name>
</gene>
<protein>
    <submittedName>
        <fullName evidence="1">Uncharacterized protein</fullName>
    </submittedName>
</protein>
<dbReference type="Gramene" id="mRNA:HanXRQr2_Chr16g0770831">
    <property type="protein sequence ID" value="mRNA:HanXRQr2_Chr16g0770831"/>
    <property type="gene ID" value="HanXRQr2_Chr16g0770831"/>
</dbReference>
<sequence>MLPWMREFEIRVLLEEMDDEDDERWRLLVVVFLSYMSLKLREVYLLVFAIHCEGMKMGRRWFCGFIVVAMTVKNAYCRWMHAVTDGVGCLLTYDYGLSFLSRGSFPSRERRSNTLDICWSSNI</sequence>